<dbReference type="InParanoid" id="A0A0C3NG32"/>
<organism evidence="1 2">
    <name type="scientific">Pisolithus tinctorius Marx 270</name>
    <dbReference type="NCBI Taxonomy" id="870435"/>
    <lineage>
        <taxon>Eukaryota</taxon>
        <taxon>Fungi</taxon>
        <taxon>Dikarya</taxon>
        <taxon>Basidiomycota</taxon>
        <taxon>Agaricomycotina</taxon>
        <taxon>Agaricomycetes</taxon>
        <taxon>Agaricomycetidae</taxon>
        <taxon>Boletales</taxon>
        <taxon>Sclerodermatineae</taxon>
        <taxon>Pisolithaceae</taxon>
        <taxon>Pisolithus</taxon>
    </lineage>
</organism>
<keyword evidence="2" id="KW-1185">Reference proteome</keyword>
<protein>
    <submittedName>
        <fullName evidence="1">Uncharacterized protein</fullName>
    </submittedName>
</protein>
<dbReference type="EMBL" id="KN832088">
    <property type="protein sequence ID" value="KIN94705.1"/>
    <property type="molecule type" value="Genomic_DNA"/>
</dbReference>
<dbReference type="AlphaFoldDB" id="A0A0C3NG32"/>
<sequence>MGRARQHNQPCTYPIHFVSVCLTFCSDPPAGSKGAKLSVVLNPELWEDLGDPAIPPAMSAWHAALKDVNKDAKRVSPNAPKVAYFFPSPSLFVRGESSDRQQRYLRNWLVSRAGWITRLSASDVSPVIPRSWQDFLNTIPKQISSTFSSNRLRESAALFGPELVSLQHDIPSHVQFRDISISLADLATIDQMMKSKILWDLYEHNFQFELVALDHAMMPSLWSNQDSERLDHVRQIFPGDLELTMCAEPFPQQNQGLGSSDFQLKQEYIEKLWALLAVWPGCPSDLAEPIMPLASSSRV</sequence>
<reference evidence="1 2" key="1">
    <citation type="submission" date="2014-04" db="EMBL/GenBank/DDBJ databases">
        <authorList>
            <consortium name="DOE Joint Genome Institute"/>
            <person name="Kuo A."/>
            <person name="Kohler A."/>
            <person name="Costa M.D."/>
            <person name="Nagy L.G."/>
            <person name="Floudas D."/>
            <person name="Copeland A."/>
            <person name="Barry K.W."/>
            <person name="Cichocki N."/>
            <person name="Veneault-Fourrey C."/>
            <person name="LaButti K."/>
            <person name="Lindquist E.A."/>
            <person name="Lipzen A."/>
            <person name="Lundell T."/>
            <person name="Morin E."/>
            <person name="Murat C."/>
            <person name="Sun H."/>
            <person name="Tunlid A."/>
            <person name="Henrissat B."/>
            <person name="Grigoriev I.V."/>
            <person name="Hibbett D.S."/>
            <person name="Martin F."/>
            <person name="Nordberg H.P."/>
            <person name="Cantor M.N."/>
            <person name="Hua S.X."/>
        </authorList>
    </citation>
    <scope>NUCLEOTIDE SEQUENCE [LARGE SCALE GENOMIC DNA]</scope>
    <source>
        <strain evidence="1 2">Marx 270</strain>
    </source>
</reference>
<feature type="non-terminal residue" evidence="1">
    <location>
        <position position="299"/>
    </location>
</feature>
<dbReference type="OrthoDB" id="2634326at2759"/>
<evidence type="ECO:0000313" key="2">
    <source>
        <dbReference type="Proteomes" id="UP000054217"/>
    </source>
</evidence>
<name>A0A0C3NG32_PISTI</name>
<dbReference type="Proteomes" id="UP000054217">
    <property type="component" value="Unassembled WGS sequence"/>
</dbReference>
<accession>A0A0C3NG32</accession>
<gene>
    <name evidence="1" type="ORF">M404DRAFT_167503</name>
</gene>
<proteinExistence type="predicted"/>
<evidence type="ECO:0000313" key="1">
    <source>
        <dbReference type="EMBL" id="KIN94705.1"/>
    </source>
</evidence>
<dbReference type="HOGENOM" id="CLU_046162_0_0_1"/>
<reference evidence="2" key="2">
    <citation type="submission" date="2015-01" db="EMBL/GenBank/DDBJ databases">
        <title>Evolutionary Origins and Diversification of the Mycorrhizal Mutualists.</title>
        <authorList>
            <consortium name="DOE Joint Genome Institute"/>
            <consortium name="Mycorrhizal Genomics Consortium"/>
            <person name="Kohler A."/>
            <person name="Kuo A."/>
            <person name="Nagy L.G."/>
            <person name="Floudas D."/>
            <person name="Copeland A."/>
            <person name="Barry K.W."/>
            <person name="Cichocki N."/>
            <person name="Veneault-Fourrey C."/>
            <person name="LaButti K."/>
            <person name="Lindquist E.A."/>
            <person name="Lipzen A."/>
            <person name="Lundell T."/>
            <person name="Morin E."/>
            <person name="Murat C."/>
            <person name="Riley R."/>
            <person name="Ohm R."/>
            <person name="Sun H."/>
            <person name="Tunlid A."/>
            <person name="Henrissat B."/>
            <person name="Grigoriev I.V."/>
            <person name="Hibbett D.S."/>
            <person name="Martin F."/>
        </authorList>
    </citation>
    <scope>NUCLEOTIDE SEQUENCE [LARGE SCALE GENOMIC DNA]</scope>
    <source>
        <strain evidence="2">Marx 270</strain>
    </source>
</reference>